<evidence type="ECO:0000256" key="8">
    <source>
        <dbReference type="SAM" id="MobiDB-lite"/>
    </source>
</evidence>
<dbReference type="PANTHER" id="PTHR24251">
    <property type="entry name" value="OVOCHYMASE-RELATED"/>
    <property type="match status" value="1"/>
</dbReference>
<feature type="signal peptide" evidence="9">
    <location>
        <begin position="1"/>
        <end position="23"/>
    </location>
</feature>
<accession>A0AAV1FS54</accession>
<dbReference type="Pfam" id="PF01759">
    <property type="entry name" value="NTR"/>
    <property type="match status" value="1"/>
</dbReference>
<dbReference type="EMBL" id="OY660872">
    <property type="protein sequence ID" value="CAJ1064312.1"/>
    <property type="molecule type" value="Genomic_DNA"/>
</dbReference>
<dbReference type="PROSITE" id="PS50189">
    <property type="entry name" value="NTR"/>
    <property type="match status" value="1"/>
</dbReference>
<proteinExistence type="predicted"/>
<evidence type="ECO:0000313" key="13">
    <source>
        <dbReference type="Proteomes" id="UP001178508"/>
    </source>
</evidence>
<evidence type="ECO:0000256" key="5">
    <source>
        <dbReference type="ARBA" id="ARBA00023157"/>
    </source>
</evidence>
<dbReference type="SUPFAM" id="SSF50242">
    <property type="entry name" value="TIMP-like"/>
    <property type="match status" value="1"/>
</dbReference>
<keyword evidence="13" id="KW-1185">Reference proteome</keyword>
<evidence type="ECO:0000259" key="10">
    <source>
        <dbReference type="PROSITE" id="PS01180"/>
    </source>
</evidence>
<evidence type="ECO:0000313" key="12">
    <source>
        <dbReference type="EMBL" id="CAJ1064312.1"/>
    </source>
</evidence>
<dbReference type="SMART" id="SM00042">
    <property type="entry name" value="CUB"/>
    <property type="match status" value="2"/>
</dbReference>
<evidence type="ECO:0000256" key="9">
    <source>
        <dbReference type="SAM" id="SignalP"/>
    </source>
</evidence>
<dbReference type="Gene3D" id="2.40.50.120">
    <property type="match status" value="1"/>
</dbReference>
<dbReference type="InterPro" id="IPR035914">
    <property type="entry name" value="Sperma_CUB_dom_sf"/>
</dbReference>
<dbReference type="FunFam" id="2.60.120.290:FF:000005">
    <property type="entry name" value="Procollagen C-endopeptidase enhancer 1"/>
    <property type="match status" value="2"/>
</dbReference>
<evidence type="ECO:0000256" key="2">
    <source>
        <dbReference type="ARBA" id="ARBA00022525"/>
    </source>
</evidence>
<feature type="region of interest" description="Disordered" evidence="8">
    <location>
        <begin position="275"/>
        <end position="315"/>
    </location>
</feature>
<sequence>MMHVGSIWGLSLVLCLGLGWTKAQQSNFTRPVFYCGGDLVADSGFVGSEGFPSFYKPNSKCIWRITVPEGNVVTLSFRIFDLEADSQCRYDYLDVYNGHSNLVQKLGRFCGTFRPGALISTTNTMMLEMGSDGETQGRGFVAYFSGTKPYVDDEQFCGGKITKSQGEIKTPNWPDKKYPPGTSCSWLITVEPDMVIQVKFDKFVLEADTYCRFDYVAFFNGGERDDSRLIGKYCGDQSPQPIITSGNVLLVQFVSDLSVTSDGFLAHYTSVPRGYQPTEAETERPRPVKPTRGRGQGSTGQDRRVPVTRPNGKRPVAQNPLCAKACRRDGTIKTSFCASEFVITGKVSSLAPGPRGTLVINVSLIKAYKAGRLTITQVGETMSVKLVSLCKKCPLLRRGANYIIMGQVDADGRGTLAPGAFTAPYKAPHDKLLMNINNQPC</sequence>
<keyword evidence="6" id="KW-0325">Glycoprotein</keyword>
<evidence type="ECO:0000259" key="11">
    <source>
        <dbReference type="PROSITE" id="PS50189"/>
    </source>
</evidence>
<gene>
    <name evidence="12" type="ORF">XNOV1_A015390</name>
</gene>
<evidence type="ECO:0000256" key="4">
    <source>
        <dbReference type="ARBA" id="ARBA00022737"/>
    </source>
</evidence>
<evidence type="ECO:0000256" key="6">
    <source>
        <dbReference type="ARBA" id="ARBA00023180"/>
    </source>
</evidence>
<feature type="domain" description="CUB" evidence="10">
    <location>
        <begin position="157"/>
        <end position="271"/>
    </location>
</feature>
<dbReference type="CDD" id="cd00041">
    <property type="entry name" value="CUB"/>
    <property type="match status" value="2"/>
</dbReference>
<dbReference type="Gene3D" id="2.60.120.290">
    <property type="entry name" value="Spermadhesin, CUB domain"/>
    <property type="match status" value="2"/>
</dbReference>
<feature type="domain" description="CUB" evidence="10">
    <location>
        <begin position="35"/>
        <end position="147"/>
    </location>
</feature>
<evidence type="ECO:0000256" key="1">
    <source>
        <dbReference type="ARBA" id="ARBA00004613"/>
    </source>
</evidence>
<protein>
    <submittedName>
        <fullName evidence="12">Procollagen C-endopeptidase enhancer a</fullName>
    </submittedName>
</protein>
<comment type="subcellular location">
    <subcellularLocation>
        <location evidence="1">Secreted</location>
    </subcellularLocation>
</comment>
<dbReference type="Pfam" id="PF00431">
    <property type="entry name" value="CUB"/>
    <property type="match status" value="2"/>
</dbReference>
<dbReference type="InterPro" id="IPR018933">
    <property type="entry name" value="Netrin_module_non-TIMP"/>
</dbReference>
<dbReference type="SUPFAM" id="SSF49854">
    <property type="entry name" value="Spermadhesin, CUB domain"/>
    <property type="match status" value="2"/>
</dbReference>
<dbReference type="InterPro" id="IPR035814">
    <property type="entry name" value="NTR_PCOLCE"/>
</dbReference>
<dbReference type="InterPro" id="IPR000859">
    <property type="entry name" value="CUB_dom"/>
</dbReference>
<dbReference type="PANTHER" id="PTHR24251:SF48">
    <property type="entry name" value="PROCOLLAGEN C-ENDOPEPTIDASE ENHANCER A"/>
    <property type="match status" value="1"/>
</dbReference>
<keyword evidence="2" id="KW-0964">Secreted</keyword>
<dbReference type="SMART" id="SM00643">
    <property type="entry name" value="C345C"/>
    <property type="match status" value="1"/>
</dbReference>
<dbReference type="InterPro" id="IPR008993">
    <property type="entry name" value="TIMP-like_OB-fold"/>
</dbReference>
<keyword evidence="5 7" id="KW-1015">Disulfide bond</keyword>
<dbReference type="GO" id="GO:0016504">
    <property type="term" value="F:peptidase activator activity"/>
    <property type="evidence" value="ECO:0007669"/>
    <property type="project" value="TreeGrafter"/>
</dbReference>
<reference evidence="12" key="1">
    <citation type="submission" date="2023-08" db="EMBL/GenBank/DDBJ databases">
        <authorList>
            <person name="Alioto T."/>
            <person name="Alioto T."/>
            <person name="Gomez Garrido J."/>
        </authorList>
    </citation>
    <scope>NUCLEOTIDE SEQUENCE</scope>
</reference>
<evidence type="ECO:0000256" key="7">
    <source>
        <dbReference type="PROSITE-ProRule" id="PRU00059"/>
    </source>
</evidence>
<keyword evidence="3 9" id="KW-0732">Signal</keyword>
<dbReference type="GO" id="GO:0005615">
    <property type="term" value="C:extracellular space"/>
    <property type="evidence" value="ECO:0007669"/>
    <property type="project" value="TreeGrafter"/>
</dbReference>
<keyword evidence="4" id="KW-0677">Repeat</keyword>
<evidence type="ECO:0000256" key="3">
    <source>
        <dbReference type="ARBA" id="ARBA00022729"/>
    </source>
</evidence>
<dbReference type="PROSITE" id="PS01180">
    <property type="entry name" value="CUB"/>
    <property type="match status" value="2"/>
</dbReference>
<organism evidence="12 13">
    <name type="scientific">Xyrichtys novacula</name>
    <name type="common">Pearly razorfish</name>
    <name type="synonym">Hemipteronotus novacula</name>
    <dbReference type="NCBI Taxonomy" id="13765"/>
    <lineage>
        <taxon>Eukaryota</taxon>
        <taxon>Metazoa</taxon>
        <taxon>Chordata</taxon>
        <taxon>Craniata</taxon>
        <taxon>Vertebrata</taxon>
        <taxon>Euteleostomi</taxon>
        <taxon>Actinopterygii</taxon>
        <taxon>Neopterygii</taxon>
        <taxon>Teleostei</taxon>
        <taxon>Neoteleostei</taxon>
        <taxon>Acanthomorphata</taxon>
        <taxon>Eupercaria</taxon>
        <taxon>Labriformes</taxon>
        <taxon>Labridae</taxon>
        <taxon>Xyrichtys</taxon>
    </lineage>
</organism>
<dbReference type="Proteomes" id="UP001178508">
    <property type="component" value="Chromosome 9"/>
</dbReference>
<feature type="domain" description="NTR" evidence="11">
    <location>
        <begin position="322"/>
        <end position="441"/>
    </location>
</feature>
<name>A0AAV1FS54_XYRNO</name>
<feature type="disulfide bond" evidence="7">
    <location>
        <begin position="157"/>
        <end position="184"/>
    </location>
</feature>
<comment type="caution">
    <text evidence="7">Lacks conserved residue(s) required for the propagation of feature annotation.</text>
</comment>
<dbReference type="InterPro" id="IPR001134">
    <property type="entry name" value="Netrin_domain"/>
</dbReference>
<dbReference type="AlphaFoldDB" id="A0AAV1FS54"/>
<dbReference type="CDD" id="cd03576">
    <property type="entry name" value="NTR_PCOLCE"/>
    <property type="match status" value="1"/>
</dbReference>
<dbReference type="GO" id="GO:0005518">
    <property type="term" value="F:collagen binding"/>
    <property type="evidence" value="ECO:0007669"/>
    <property type="project" value="TreeGrafter"/>
</dbReference>
<dbReference type="GO" id="GO:0006508">
    <property type="term" value="P:proteolysis"/>
    <property type="evidence" value="ECO:0007669"/>
    <property type="project" value="TreeGrafter"/>
</dbReference>
<feature type="chain" id="PRO_5043841488" evidence="9">
    <location>
        <begin position="24"/>
        <end position="441"/>
    </location>
</feature>